<keyword evidence="6" id="KW-1185">Reference proteome</keyword>
<organism evidence="5 6">
    <name type="scientific">Rhizoclosmatium globosum</name>
    <dbReference type="NCBI Taxonomy" id="329046"/>
    <lineage>
        <taxon>Eukaryota</taxon>
        <taxon>Fungi</taxon>
        <taxon>Fungi incertae sedis</taxon>
        <taxon>Chytridiomycota</taxon>
        <taxon>Chytridiomycota incertae sedis</taxon>
        <taxon>Chytridiomycetes</taxon>
        <taxon>Chytridiales</taxon>
        <taxon>Chytriomycetaceae</taxon>
        <taxon>Rhizoclosmatium</taxon>
    </lineage>
</organism>
<keyword evidence="5" id="KW-0808">Transferase</keyword>
<name>A0A1Y2AED9_9FUNG</name>
<dbReference type="InterPro" id="IPR010987">
    <property type="entry name" value="Glutathione-S-Trfase_C-like"/>
</dbReference>
<proteinExistence type="inferred from homology"/>
<feature type="domain" description="GST C-terminal" evidence="4">
    <location>
        <begin position="87"/>
        <end position="209"/>
    </location>
</feature>
<gene>
    <name evidence="5" type="ORF">BCR33DRAFT_730351</name>
</gene>
<dbReference type="SFLD" id="SFLDG00358">
    <property type="entry name" value="Main_(cytGST)"/>
    <property type="match status" value="1"/>
</dbReference>
<comment type="caution">
    <text evidence="5">The sequence shown here is derived from an EMBL/GenBank/DDBJ whole genome shotgun (WGS) entry which is preliminary data.</text>
</comment>
<dbReference type="Gene3D" id="1.20.1050.10">
    <property type="match status" value="1"/>
</dbReference>
<dbReference type="Gene3D" id="3.40.30.10">
    <property type="entry name" value="Glutaredoxin"/>
    <property type="match status" value="1"/>
</dbReference>
<dbReference type="SUPFAM" id="SSF47616">
    <property type="entry name" value="GST C-terminal domain-like"/>
    <property type="match status" value="1"/>
</dbReference>
<dbReference type="PROSITE" id="PS50405">
    <property type="entry name" value="GST_CTER"/>
    <property type="match status" value="1"/>
</dbReference>
<dbReference type="InterPro" id="IPR004046">
    <property type="entry name" value="GST_C"/>
</dbReference>
<comment type="similarity">
    <text evidence="1 2">Belongs to the GST superfamily.</text>
</comment>
<dbReference type="GO" id="GO:0016740">
    <property type="term" value="F:transferase activity"/>
    <property type="evidence" value="ECO:0007669"/>
    <property type="project" value="UniProtKB-KW"/>
</dbReference>
<dbReference type="STRING" id="329046.A0A1Y2AED9"/>
<dbReference type="SFLD" id="SFLDS00019">
    <property type="entry name" value="Glutathione_Transferase_(cytos"/>
    <property type="match status" value="1"/>
</dbReference>
<dbReference type="InterPro" id="IPR040079">
    <property type="entry name" value="Glutathione_S-Trfase"/>
</dbReference>
<dbReference type="EMBL" id="MCGO01000245">
    <property type="protein sequence ID" value="ORY20305.1"/>
    <property type="molecule type" value="Genomic_DNA"/>
</dbReference>
<evidence type="ECO:0000313" key="5">
    <source>
        <dbReference type="EMBL" id="ORY20305.1"/>
    </source>
</evidence>
<dbReference type="SUPFAM" id="SSF52833">
    <property type="entry name" value="Thioredoxin-like"/>
    <property type="match status" value="1"/>
</dbReference>
<evidence type="ECO:0000259" key="3">
    <source>
        <dbReference type="PROSITE" id="PS50404"/>
    </source>
</evidence>
<dbReference type="Proteomes" id="UP000193642">
    <property type="component" value="Unassembled WGS sequence"/>
</dbReference>
<dbReference type="InterPro" id="IPR036282">
    <property type="entry name" value="Glutathione-S-Trfase_C_sf"/>
</dbReference>
<evidence type="ECO:0000313" key="6">
    <source>
        <dbReference type="Proteomes" id="UP000193642"/>
    </source>
</evidence>
<reference evidence="5 6" key="1">
    <citation type="submission" date="2016-07" db="EMBL/GenBank/DDBJ databases">
        <title>Pervasive Adenine N6-methylation of Active Genes in Fungi.</title>
        <authorList>
            <consortium name="DOE Joint Genome Institute"/>
            <person name="Mondo S.J."/>
            <person name="Dannebaum R.O."/>
            <person name="Kuo R.C."/>
            <person name="Labutti K."/>
            <person name="Haridas S."/>
            <person name="Kuo A."/>
            <person name="Salamov A."/>
            <person name="Ahrendt S.R."/>
            <person name="Lipzen A."/>
            <person name="Sullivan W."/>
            <person name="Andreopoulos W.B."/>
            <person name="Clum A."/>
            <person name="Lindquist E."/>
            <person name="Daum C."/>
            <person name="Ramamoorthy G.K."/>
            <person name="Gryganskyi A."/>
            <person name="Culley D."/>
            <person name="Magnuson J.K."/>
            <person name="James T.Y."/>
            <person name="O'Malley M.A."/>
            <person name="Stajich J.E."/>
            <person name="Spatafora J.W."/>
            <person name="Visel A."/>
            <person name="Grigoriev I.V."/>
        </authorList>
    </citation>
    <scope>NUCLEOTIDE SEQUENCE [LARGE SCALE GENOMIC DNA]</scope>
    <source>
        <strain evidence="5 6">JEL800</strain>
    </source>
</reference>
<accession>A0A1Y2AED9</accession>
<dbReference type="Pfam" id="PF00043">
    <property type="entry name" value="GST_C"/>
    <property type="match status" value="1"/>
</dbReference>
<dbReference type="InterPro" id="IPR036249">
    <property type="entry name" value="Thioredoxin-like_sf"/>
</dbReference>
<feature type="domain" description="GST N-terminal" evidence="3">
    <location>
        <begin position="1"/>
        <end position="81"/>
    </location>
</feature>
<dbReference type="Pfam" id="PF02798">
    <property type="entry name" value="GST_N"/>
    <property type="match status" value="1"/>
</dbReference>
<dbReference type="PANTHER" id="PTHR44051">
    <property type="entry name" value="GLUTATHIONE S-TRANSFERASE-RELATED"/>
    <property type="match status" value="1"/>
</dbReference>
<evidence type="ECO:0000259" key="4">
    <source>
        <dbReference type="PROSITE" id="PS50405"/>
    </source>
</evidence>
<evidence type="ECO:0000256" key="2">
    <source>
        <dbReference type="RuleBase" id="RU003494"/>
    </source>
</evidence>
<dbReference type="OrthoDB" id="2094369at2759"/>
<dbReference type="PANTHER" id="PTHR44051:SF8">
    <property type="entry name" value="GLUTATHIONE S-TRANSFERASE GSTA"/>
    <property type="match status" value="1"/>
</dbReference>
<dbReference type="PROSITE" id="PS50404">
    <property type="entry name" value="GST_NTER"/>
    <property type="match status" value="1"/>
</dbReference>
<dbReference type="AlphaFoldDB" id="A0A1Y2AED9"/>
<evidence type="ECO:0000256" key="1">
    <source>
        <dbReference type="ARBA" id="ARBA00007409"/>
    </source>
</evidence>
<sequence length="209" mass="22874">MTLMFYYMPYSTAGTTHDVLAALGVEHEVKELSIANGDTESPAFLAVNPNGRVPVIVHNGTPIWESAAITIYLGEVFGTKAGLYPEPGPQRGQAMSWLVWSSTTLSLAAGTYFGHLPSAPETKSKESIPVGERSPFEAARSLKKLHKALHVLDDALAKHPFIIGKSFSLVDVHVKSFIEWVRMLSVDFTQYGNIATWLQACEKAVTQKK</sequence>
<protein>
    <submittedName>
        <fullName evidence="5">Glutathione S-transferase</fullName>
    </submittedName>
</protein>
<dbReference type="InterPro" id="IPR004045">
    <property type="entry name" value="Glutathione_S-Trfase_N"/>
</dbReference>